<dbReference type="KEGG" id="adl:AURDEDRAFT_171177"/>
<keyword evidence="2" id="KW-1185">Reference proteome</keyword>
<organism evidence="1 2">
    <name type="scientific">Auricularia subglabra (strain TFB-10046 / SS5)</name>
    <name type="common">White-rot fungus</name>
    <name type="synonym">Auricularia delicata (strain TFB10046)</name>
    <dbReference type="NCBI Taxonomy" id="717982"/>
    <lineage>
        <taxon>Eukaryota</taxon>
        <taxon>Fungi</taxon>
        <taxon>Dikarya</taxon>
        <taxon>Basidiomycota</taxon>
        <taxon>Agaricomycotina</taxon>
        <taxon>Agaricomycetes</taxon>
        <taxon>Auriculariales</taxon>
        <taxon>Auriculariaceae</taxon>
        <taxon>Auricularia</taxon>
    </lineage>
</organism>
<dbReference type="AlphaFoldDB" id="J0LJ46"/>
<gene>
    <name evidence="1" type="ORF">AURDEDRAFT_171177</name>
</gene>
<name>J0LJ46_AURST</name>
<protein>
    <recommendedName>
        <fullName evidence="3">Fungal N-terminal domain-containing protein</fullName>
    </recommendedName>
</protein>
<dbReference type="PANTHER" id="PTHR38886:SF1">
    <property type="entry name" value="NACHT-NTPASE AND P-LOOP NTPASES N-TERMINAL DOMAIN-CONTAINING PROTEIN"/>
    <property type="match status" value="1"/>
</dbReference>
<evidence type="ECO:0008006" key="3">
    <source>
        <dbReference type="Google" id="ProtNLM"/>
    </source>
</evidence>
<accession>J0LJ46</accession>
<evidence type="ECO:0000313" key="1">
    <source>
        <dbReference type="EMBL" id="EJD39728.1"/>
    </source>
</evidence>
<evidence type="ECO:0000313" key="2">
    <source>
        <dbReference type="Proteomes" id="UP000006514"/>
    </source>
</evidence>
<sequence>MAAVTFGSFGDIVAIIQLASQLRTALCDVSGAPAEVRSLGSDLSGFILVLNEARRALLDENSHFEPETLVEVDAGLQRCEDTLCGIQNRVRSFACQFGRWNGVKALRAYFAAVAWRFLGGRKEVEELRARLAEHIAFI</sequence>
<reference evidence="2" key="1">
    <citation type="journal article" date="2012" name="Science">
        <title>The Paleozoic origin of enzymatic lignin decomposition reconstructed from 31 fungal genomes.</title>
        <authorList>
            <person name="Floudas D."/>
            <person name="Binder M."/>
            <person name="Riley R."/>
            <person name="Barry K."/>
            <person name="Blanchette R.A."/>
            <person name="Henrissat B."/>
            <person name="Martinez A.T."/>
            <person name="Otillar R."/>
            <person name="Spatafora J.W."/>
            <person name="Yadav J.S."/>
            <person name="Aerts A."/>
            <person name="Benoit I."/>
            <person name="Boyd A."/>
            <person name="Carlson A."/>
            <person name="Copeland A."/>
            <person name="Coutinho P.M."/>
            <person name="de Vries R.P."/>
            <person name="Ferreira P."/>
            <person name="Findley K."/>
            <person name="Foster B."/>
            <person name="Gaskell J."/>
            <person name="Glotzer D."/>
            <person name="Gorecki P."/>
            <person name="Heitman J."/>
            <person name="Hesse C."/>
            <person name="Hori C."/>
            <person name="Igarashi K."/>
            <person name="Jurgens J.A."/>
            <person name="Kallen N."/>
            <person name="Kersten P."/>
            <person name="Kohler A."/>
            <person name="Kuees U."/>
            <person name="Kumar T.K.A."/>
            <person name="Kuo A."/>
            <person name="LaButti K."/>
            <person name="Larrondo L.F."/>
            <person name="Lindquist E."/>
            <person name="Ling A."/>
            <person name="Lombard V."/>
            <person name="Lucas S."/>
            <person name="Lundell T."/>
            <person name="Martin R."/>
            <person name="McLaughlin D.J."/>
            <person name="Morgenstern I."/>
            <person name="Morin E."/>
            <person name="Murat C."/>
            <person name="Nagy L.G."/>
            <person name="Nolan M."/>
            <person name="Ohm R.A."/>
            <person name="Patyshakuliyeva A."/>
            <person name="Rokas A."/>
            <person name="Ruiz-Duenas F.J."/>
            <person name="Sabat G."/>
            <person name="Salamov A."/>
            <person name="Samejima M."/>
            <person name="Schmutz J."/>
            <person name="Slot J.C."/>
            <person name="St John F."/>
            <person name="Stenlid J."/>
            <person name="Sun H."/>
            <person name="Sun S."/>
            <person name="Syed K."/>
            <person name="Tsang A."/>
            <person name="Wiebenga A."/>
            <person name="Young D."/>
            <person name="Pisabarro A."/>
            <person name="Eastwood D.C."/>
            <person name="Martin F."/>
            <person name="Cullen D."/>
            <person name="Grigoriev I.V."/>
            <person name="Hibbett D.S."/>
        </authorList>
    </citation>
    <scope>NUCLEOTIDE SEQUENCE [LARGE SCALE GENOMIC DNA]</scope>
    <source>
        <strain evidence="2">TFB10046</strain>
    </source>
</reference>
<dbReference type="EMBL" id="JH687810">
    <property type="protein sequence ID" value="EJD39728.1"/>
    <property type="molecule type" value="Genomic_DNA"/>
</dbReference>
<dbReference type="Proteomes" id="UP000006514">
    <property type="component" value="Unassembled WGS sequence"/>
</dbReference>
<proteinExistence type="predicted"/>
<dbReference type="OrthoDB" id="3271094at2759"/>
<dbReference type="InParanoid" id="J0LJ46"/>
<dbReference type="PANTHER" id="PTHR38886">
    <property type="entry name" value="SESA DOMAIN-CONTAINING PROTEIN"/>
    <property type="match status" value="1"/>
</dbReference>